<protein>
    <submittedName>
        <fullName evidence="1">Uncharacterized protein</fullName>
    </submittedName>
</protein>
<dbReference type="GeneID" id="93737597"/>
<reference evidence="1 2" key="1">
    <citation type="journal article" date="2014" name="Genome Announc.">
        <title>Whole-Genome Sequence of Serratia symbiotica Strain CWBI-2.3T, a Free-Living Symbiont of the Black Bean Aphid Aphis fabae.</title>
        <authorList>
            <person name="Foray V."/>
            <person name="Grigorescu A.S."/>
            <person name="Sabri A."/>
            <person name="Haubruge E."/>
            <person name="Lognay G."/>
            <person name="Francis F."/>
            <person name="Fauconnier M.L."/>
            <person name="Hance T."/>
            <person name="Thonart P."/>
        </authorList>
    </citation>
    <scope>NUCLEOTIDE SEQUENCE [LARGE SCALE GENOMIC DNA]</scope>
    <source>
        <strain evidence="1">CWBI-2.3</strain>
    </source>
</reference>
<dbReference type="AlphaFoldDB" id="A0A7D5NW21"/>
<proteinExistence type="predicted"/>
<evidence type="ECO:0000313" key="2">
    <source>
        <dbReference type="Proteomes" id="UP000042738"/>
    </source>
</evidence>
<sequence length="76" mass="8891">MQNQQFILPGTTLQTIPLYDTEKKRKYNAASAMRLDEQYGFDRYYQIMLPGSKSTDIEYINHLLTQLSEEDIVEIA</sequence>
<organism evidence="1 2">
    <name type="scientific">Serratia symbiotica</name>
    <dbReference type="NCBI Taxonomy" id="138074"/>
    <lineage>
        <taxon>Bacteria</taxon>
        <taxon>Pseudomonadati</taxon>
        <taxon>Pseudomonadota</taxon>
        <taxon>Gammaproteobacteria</taxon>
        <taxon>Enterobacterales</taxon>
        <taxon>Yersiniaceae</taxon>
        <taxon>Serratia</taxon>
    </lineage>
</organism>
<gene>
    <name evidence="1" type="ORF">SYMBAF_14000</name>
</gene>
<name>A0A7D5NW21_9GAMM</name>
<evidence type="ECO:0000313" key="1">
    <source>
        <dbReference type="EMBL" id="QLH63824.1"/>
    </source>
</evidence>
<dbReference type="EMBL" id="CP050855">
    <property type="protein sequence ID" value="QLH63824.1"/>
    <property type="molecule type" value="Genomic_DNA"/>
</dbReference>
<dbReference type="RefSeq" id="WP_052447605.1">
    <property type="nucleotide sequence ID" value="NZ_CAXKXZ010000012.1"/>
</dbReference>
<accession>A0A7D5NW21</accession>
<dbReference type="Proteomes" id="UP000042738">
    <property type="component" value="Chromosome"/>
</dbReference>